<evidence type="ECO:0000256" key="2">
    <source>
        <dbReference type="ARBA" id="ARBA00022448"/>
    </source>
</evidence>
<dbReference type="PROSITE" id="PS50893">
    <property type="entry name" value="ABC_TRANSPORTER_2"/>
    <property type="match status" value="1"/>
</dbReference>
<dbReference type="GO" id="GO:0140359">
    <property type="term" value="F:ABC-type transporter activity"/>
    <property type="evidence" value="ECO:0007669"/>
    <property type="project" value="InterPro"/>
</dbReference>
<dbReference type="RefSeq" id="WP_185800295.1">
    <property type="nucleotide sequence ID" value="NZ_JACJVJ010000001.1"/>
</dbReference>
<dbReference type="Proteomes" id="UP000564378">
    <property type="component" value="Unassembled WGS sequence"/>
</dbReference>
<evidence type="ECO:0000256" key="3">
    <source>
        <dbReference type="ARBA" id="ARBA00022475"/>
    </source>
</evidence>
<dbReference type="Gene3D" id="3.40.50.300">
    <property type="entry name" value="P-loop containing nucleotide triphosphate hydrolases"/>
    <property type="match status" value="1"/>
</dbReference>
<dbReference type="AlphaFoldDB" id="A0A842HX74"/>
<feature type="transmembrane region" description="Helical" evidence="11">
    <location>
        <begin position="196"/>
        <end position="214"/>
    </location>
</feature>
<feature type="transmembrane region" description="Helical" evidence="11">
    <location>
        <begin position="417"/>
        <end position="440"/>
    </location>
</feature>
<dbReference type="PANTHER" id="PTHR24221">
    <property type="entry name" value="ATP-BINDING CASSETTE SUB-FAMILY B"/>
    <property type="match status" value="1"/>
</dbReference>
<keyword evidence="4 11" id="KW-0812">Transmembrane</keyword>
<dbReference type="NCBIfam" id="TIGR03796">
    <property type="entry name" value="NHLM_micro_ABC1"/>
    <property type="match status" value="1"/>
</dbReference>
<dbReference type="PROSITE" id="PS50990">
    <property type="entry name" value="PEPTIDASE_C39"/>
    <property type="match status" value="1"/>
</dbReference>
<keyword evidence="16" id="KW-1185">Reference proteome</keyword>
<protein>
    <submittedName>
        <fullName evidence="15">NHLP family bacteriocin export ABC transporter peptidase/permease/ATPase subunit</fullName>
    </submittedName>
</protein>
<dbReference type="InterPro" id="IPR003593">
    <property type="entry name" value="AAA+_ATPase"/>
</dbReference>
<keyword evidence="3" id="KW-1003">Cell membrane</keyword>
<dbReference type="InterPro" id="IPR005074">
    <property type="entry name" value="Peptidase_C39"/>
</dbReference>
<dbReference type="Pfam" id="PF00664">
    <property type="entry name" value="ABC_membrane"/>
    <property type="match status" value="1"/>
</dbReference>
<accession>A0A842HX74</accession>
<dbReference type="Pfam" id="PF00005">
    <property type="entry name" value="ABC_tran"/>
    <property type="match status" value="1"/>
</dbReference>
<feature type="transmembrane region" description="Helical" evidence="11">
    <location>
        <begin position="278"/>
        <end position="295"/>
    </location>
</feature>
<keyword evidence="2" id="KW-0813">Transport</keyword>
<dbReference type="InterPro" id="IPR022514">
    <property type="entry name" value="NHPM_micro_ABC1"/>
</dbReference>
<dbReference type="GO" id="GO:0034040">
    <property type="term" value="F:ATPase-coupled lipid transmembrane transporter activity"/>
    <property type="evidence" value="ECO:0007669"/>
    <property type="project" value="TreeGrafter"/>
</dbReference>
<keyword evidence="9 11" id="KW-0472">Membrane</keyword>
<evidence type="ECO:0000256" key="8">
    <source>
        <dbReference type="ARBA" id="ARBA00022989"/>
    </source>
</evidence>
<gene>
    <name evidence="15" type="ORF">H6P80_05445</name>
</gene>
<evidence type="ECO:0000313" key="15">
    <source>
        <dbReference type="EMBL" id="MBC2777063.1"/>
    </source>
</evidence>
<dbReference type="Pfam" id="PF03412">
    <property type="entry name" value="Peptidase_C39"/>
    <property type="match status" value="1"/>
</dbReference>
<evidence type="ECO:0000256" key="9">
    <source>
        <dbReference type="ARBA" id="ARBA00023136"/>
    </source>
</evidence>
<dbReference type="GO" id="GO:0016887">
    <property type="term" value="F:ATP hydrolysis activity"/>
    <property type="evidence" value="ECO:0007669"/>
    <property type="project" value="InterPro"/>
</dbReference>
<dbReference type="SUPFAM" id="SSF52540">
    <property type="entry name" value="P-loop containing nucleoside triphosphate hydrolases"/>
    <property type="match status" value="1"/>
</dbReference>
<dbReference type="GO" id="GO:0005524">
    <property type="term" value="F:ATP binding"/>
    <property type="evidence" value="ECO:0007669"/>
    <property type="project" value="UniProtKB-KW"/>
</dbReference>
<dbReference type="EMBL" id="JACJVJ010000001">
    <property type="protein sequence ID" value="MBC2777063.1"/>
    <property type="molecule type" value="Genomic_DNA"/>
</dbReference>
<comment type="caution">
    <text evidence="15">The sequence shown here is derived from an EMBL/GenBank/DDBJ whole genome shotgun (WGS) entry which is preliminary data.</text>
</comment>
<evidence type="ECO:0000259" key="13">
    <source>
        <dbReference type="PROSITE" id="PS50929"/>
    </source>
</evidence>
<comment type="subcellular location">
    <subcellularLocation>
        <location evidence="1">Cell membrane</location>
        <topology evidence="1">Multi-pass membrane protein</topology>
    </subcellularLocation>
</comment>
<keyword evidence="5" id="KW-0547">Nucleotide-binding</keyword>
<feature type="transmembrane region" description="Helical" evidence="11">
    <location>
        <begin position="389"/>
        <end position="411"/>
    </location>
</feature>
<feature type="transmembrane region" description="Helical" evidence="11">
    <location>
        <begin position="158"/>
        <end position="184"/>
    </location>
</feature>
<dbReference type="PROSITE" id="PS00211">
    <property type="entry name" value="ABC_TRANSPORTER_1"/>
    <property type="match status" value="1"/>
</dbReference>
<sequence length="711" mass="76725">MTVFRTPTVLQMEAAECGAAALAMILGGYDRFVPLEELRGMCGISRDGAKASNILKAARSFGLEAKGLKAEPETLPDIGFPMIAFVNFNHFLVVEGMKDGKVFLNDPASGHRSEPMEEFSRSFTGVVLSFVPTDAFETGDSRPSIVESLAARMEDYKLGLLFVFLASLALVVPGIALPFFNQIFVDYVLVRSLDSWLWPLLIGMTITGLLRFGLVSLQEIALTRLGAVMRGRTGYQLLDHMLRLPIGFFEQRFTGEIADRVRLNEGLVSLLSGQMIQAAINLLLAVFYLIVLLFFSIPLTLVILLLTSLNALVLVYTARVISEKYRKVSIDQGKMMGARIAGLKDIETYKASGGETMLFGRWTGLQATAVNGMQEAAAVRAWTAPLPGLISTLIVLTTLVGGGYLVMRGAFTLGELIAFQALAMSFSGPVTALASFGAELQQVRTFLGRLDDTLDQKADPVFDESGARPIDAVPRGALKLDAASFGYNPLDPPLIDGLTIDVSPGQRVALVGASGSGKSTVGKMIGGLVELQSGDVLIDGRARREWPRTVLAARLSYVRQEVVLFAGTVRDNLTLWDATIPEEDIIAAAKDAAIHERILALPGGYDAELAPGATNISGGERQRMEIARALATNPSILILDEATSALDPVTEHHVMEAIRRRGITCIVIAHRLSTIRDCDEIIMLDQGRIAERGTHDALLGGTGAYARLVEA</sequence>
<evidence type="ECO:0000259" key="14">
    <source>
        <dbReference type="PROSITE" id="PS50990"/>
    </source>
</evidence>
<evidence type="ECO:0000313" key="16">
    <source>
        <dbReference type="Proteomes" id="UP000564378"/>
    </source>
</evidence>
<feature type="domain" description="ABC transmembrane type-1" evidence="13">
    <location>
        <begin position="161"/>
        <end position="442"/>
    </location>
</feature>
<dbReference type="InterPro" id="IPR003439">
    <property type="entry name" value="ABC_transporter-like_ATP-bd"/>
</dbReference>
<dbReference type="InterPro" id="IPR027417">
    <property type="entry name" value="P-loop_NTPase"/>
</dbReference>
<keyword evidence="10" id="KW-0080">Bacteriocin transport</keyword>
<dbReference type="GO" id="GO:0008233">
    <property type="term" value="F:peptidase activity"/>
    <property type="evidence" value="ECO:0007669"/>
    <property type="project" value="InterPro"/>
</dbReference>
<keyword evidence="8 11" id="KW-1133">Transmembrane helix</keyword>
<dbReference type="InterPro" id="IPR011527">
    <property type="entry name" value="ABC1_TM_dom"/>
</dbReference>
<evidence type="ECO:0000256" key="5">
    <source>
        <dbReference type="ARBA" id="ARBA00022741"/>
    </source>
</evidence>
<dbReference type="SMART" id="SM00382">
    <property type="entry name" value="AAA"/>
    <property type="match status" value="1"/>
</dbReference>
<feature type="domain" description="Peptidase C39" evidence="14">
    <location>
        <begin position="11"/>
        <end position="130"/>
    </location>
</feature>
<dbReference type="PANTHER" id="PTHR24221:SF654">
    <property type="entry name" value="ATP-BINDING CASSETTE SUB-FAMILY B MEMBER 6"/>
    <property type="match status" value="1"/>
</dbReference>
<evidence type="ECO:0000256" key="4">
    <source>
        <dbReference type="ARBA" id="ARBA00022692"/>
    </source>
</evidence>
<reference evidence="15 16" key="1">
    <citation type="submission" date="2020-08" db="EMBL/GenBank/DDBJ databases">
        <title>Draft genome sequence of Parasphingopyxis sp. GrpM-11.</title>
        <authorList>
            <person name="Oh J."/>
            <person name="Roh D.-H."/>
        </authorList>
    </citation>
    <scope>NUCLEOTIDE SEQUENCE [LARGE SCALE GENOMIC DNA]</scope>
    <source>
        <strain evidence="15 16">GrpM-11</strain>
    </source>
</reference>
<evidence type="ECO:0000256" key="11">
    <source>
        <dbReference type="SAM" id="Phobius"/>
    </source>
</evidence>
<evidence type="ECO:0000256" key="1">
    <source>
        <dbReference type="ARBA" id="ARBA00004651"/>
    </source>
</evidence>
<dbReference type="GO" id="GO:0005886">
    <property type="term" value="C:plasma membrane"/>
    <property type="evidence" value="ECO:0007669"/>
    <property type="project" value="UniProtKB-SubCell"/>
</dbReference>
<proteinExistence type="predicted"/>
<evidence type="ECO:0000256" key="7">
    <source>
        <dbReference type="ARBA" id="ARBA00022927"/>
    </source>
</evidence>
<keyword evidence="7" id="KW-0653">Protein transport</keyword>
<dbReference type="SUPFAM" id="SSF90123">
    <property type="entry name" value="ABC transporter transmembrane region"/>
    <property type="match status" value="1"/>
</dbReference>
<dbReference type="PROSITE" id="PS50929">
    <property type="entry name" value="ABC_TM1F"/>
    <property type="match status" value="1"/>
</dbReference>
<name>A0A842HX74_9SPHN</name>
<dbReference type="InterPro" id="IPR017871">
    <property type="entry name" value="ABC_transporter-like_CS"/>
</dbReference>
<evidence type="ECO:0000259" key="12">
    <source>
        <dbReference type="PROSITE" id="PS50893"/>
    </source>
</evidence>
<dbReference type="GO" id="GO:0043213">
    <property type="term" value="P:bacteriocin transport"/>
    <property type="evidence" value="ECO:0007669"/>
    <property type="project" value="UniProtKB-KW"/>
</dbReference>
<evidence type="ECO:0000256" key="6">
    <source>
        <dbReference type="ARBA" id="ARBA00022840"/>
    </source>
</evidence>
<organism evidence="15 16">
    <name type="scientific">Parasphingopyxis marina</name>
    <dbReference type="NCBI Taxonomy" id="2761622"/>
    <lineage>
        <taxon>Bacteria</taxon>
        <taxon>Pseudomonadati</taxon>
        <taxon>Pseudomonadota</taxon>
        <taxon>Alphaproteobacteria</taxon>
        <taxon>Sphingomonadales</taxon>
        <taxon>Sphingomonadaceae</taxon>
        <taxon>Parasphingopyxis</taxon>
    </lineage>
</organism>
<dbReference type="CDD" id="cd18569">
    <property type="entry name" value="ABC_6TM_NHLM_bacteriocin"/>
    <property type="match status" value="1"/>
</dbReference>
<dbReference type="InterPro" id="IPR039421">
    <property type="entry name" value="Type_1_exporter"/>
</dbReference>
<dbReference type="InterPro" id="IPR036640">
    <property type="entry name" value="ABC1_TM_sf"/>
</dbReference>
<keyword evidence="6" id="KW-0067">ATP-binding</keyword>
<dbReference type="GO" id="GO:0006508">
    <property type="term" value="P:proteolysis"/>
    <property type="evidence" value="ECO:0007669"/>
    <property type="project" value="InterPro"/>
</dbReference>
<dbReference type="FunFam" id="3.40.50.300:FF:000299">
    <property type="entry name" value="ABC transporter ATP-binding protein/permease"/>
    <property type="match status" value="1"/>
</dbReference>
<feature type="domain" description="ABC transporter" evidence="12">
    <location>
        <begin position="478"/>
        <end position="711"/>
    </location>
</feature>
<dbReference type="Gene3D" id="1.20.1560.10">
    <property type="entry name" value="ABC transporter type 1, transmembrane domain"/>
    <property type="match status" value="1"/>
</dbReference>
<dbReference type="Gene3D" id="3.90.70.10">
    <property type="entry name" value="Cysteine proteinases"/>
    <property type="match status" value="1"/>
</dbReference>
<evidence type="ECO:0000256" key="10">
    <source>
        <dbReference type="ARBA" id="ARBA00043264"/>
    </source>
</evidence>
<dbReference type="GO" id="GO:0015031">
    <property type="term" value="P:protein transport"/>
    <property type="evidence" value="ECO:0007669"/>
    <property type="project" value="UniProtKB-KW"/>
</dbReference>